<name>A0A6M3MA36_9ZZZZ</name>
<dbReference type="AlphaFoldDB" id="A0A6M3MA36"/>
<accession>A0A6M3MA36</accession>
<reference evidence="2" key="1">
    <citation type="submission" date="2020-03" db="EMBL/GenBank/DDBJ databases">
        <title>The deep terrestrial virosphere.</title>
        <authorList>
            <person name="Holmfeldt K."/>
            <person name="Nilsson E."/>
            <person name="Simone D."/>
            <person name="Lopez-Fernandez M."/>
            <person name="Wu X."/>
            <person name="de Brujin I."/>
            <person name="Lundin D."/>
            <person name="Andersson A."/>
            <person name="Bertilsson S."/>
            <person name="Dopson M."/>
        </authorList>
    </citation>
    <scope>NUCLEOTIDE SEQUENCE</scope>
    <source>
        <strain evidence="1">MM171A00331</strain>
        <strain evidence="2">MM171B00210</strain>
    </source>
</reference>
<dbReference type="EMBL" id="MT143889">
    <property type="protein sequence ID" value="QJB04731.1"/>
    <property type="molecule type" value="Genomic_DNA"/>
</dbReference>
<evidence type="ECO:0000313" key="1">
    <source>
        <dbReference type="EMBL" id="QJB00607.1"/>
    </source>
</evidence>
<dbReference type="EMBL" id="MT143697">
    <property type="protein sequence ID" value="QJB00607.1"/>
    <property type="molecule type" value="Genomic_DNA"/>
</dbReference>
<evidence type="ECO:0000313" key="2">
    <source>
        <dbReference type="EMBL" id="QJB04731.1"/>
    </source>
</evidence>
<organism evidence="2">
    <name type="scientific">viral metagenome</name>
    <dbReference type="NCBI Taxonomy" id="1070528"/>
    <lineage>
        <taxon>unclassified sequences</taxon>
        <taxon>metagenomes</taxon>
        <taxon>organismal metagenomes</taxon>
    </lineage>
</organism>
<protein>
    <submittedName>
        <fullName evidence="2">Uncharacterized protein</fullName>
    </submittedName>
</protein>
<gene>
    <name evidence="1" type="ORF">MM171A00331_0024</name>
    <name evidence="2" type="ORF">MM171B00210_0042</name>
</gene>
<sequence length="84" mass="10063">MKKITDEDFTHWQDMNALPRNENYWIYFSPDNLYSALVNHINNEIIFISDRRTGEEIYKSPNAQLHAKVFYALNTPQFKARRVI</sequence>
<proteinExistence type="predicted"/>